<evidence type="ECO:0000256" key="1">
    <source>
        <dbReference type="SAM" id="MobiDB-lite"/>
    </source>
</evidence>
<keyword evidence="3" id="KW-1185">Reference proteome</keyword>
<accession>A0ABM5NSN9</accession>
<sequence length="58" mass="6673">MDKLKEKDNPTKPTENKRNADDKTVEVHNKVDSKEQNNDKDTIQVKGEISVKKHKNKG</sequence>
<dbReference type="Proteomes" id="UP000017590">
    <property type="component" value="Chromosome"/>
</dbReference>
<dbReference type="EMBL" id="CP006763">
    <property type="protein sequence ID" value="AGY75248.1"/>
    <property type="molecule type" value="Genomic_DNA"/>
</dbReference>
<gene>
    <name evidence="2" type="ORF">CAETHG_1023</name>
</gene>
<feature type="compositionally biased region" description="Basic and acidic residues" evidence="1">
    <location>
        <begin position="1"/>
        <end position="43"/>
    </location>
</feature>
<evidence type="ECO:0000313" key="2">
    <source>
        <dbReference type="EMBL" id="AGY75248.1"/>
    </source>
</evidence>
<protein>
    <submittedName>
        <fullName evidence="2">Uncharacterized protein</fullName>
    </submittedName>
</protein>
<proteinExistence type="predicted"/>
<name>A0ABM5NSN9_9CLOT</name>
<reference evidence="3" key="1">
    <citation type="journal article" date="2014" name="Biotechnol. Biofuels">
        <title>Comparison of single-molecule sequencing and hybrid approaches for finishing the genome of Clostridium autoethanogenum and analysis of CRISPR systems in industrial relevant Clostridia.</title>
        <authorList>
            <person name="Brown S.D."/>
            <person name="Nagaraju S."/>
            <person name="Utturkar S."/>
            <person name="De Tissera S."/>
            <person name="Segovia S."/>
            <person name="Mitchell W."/>
            <person name="Land M.L."/>
            <person name="Dassanayake A."/>
            <person name="Kopke M."/>
        </authorList>
    </citation>
    <scope>NUCLEOTIDE SEQUENCE [LARGE SCALE GENOMIC DNA]</scope>
    <source>
        <strain evidence="3">DSM 10061</strain>
    </source>
</reference>
<dbReference type="RefSeq" id="WP_023162068.1">
    <property type="nucleotide sequence ID" value="NC_022592.1"/>
</dbReference>
<feature type="region of interest" description="Disordered" evidence="1">
    <location>
        <begin position="1"/>
        <end position="58"/>
    </location>
</feature>
<evidence type="ECO:0000313" key="3">
    <source>
        <dbReference type="Proteomes" id="UP000017590"/>
    </source>
</evidence>
<organism evidence="2 3">
    <name type="scientific">Clostridium autoethanogenum DSM 10061</name>
    <dbReference type="NCBI Taxonomy" id="1341692"/>
    <lineage>
        <taxon>Bacteria</taxon>
        <taxon>Bacillati</taxon>
        <taxon>Bacillota</taxon>
        <taxon>Clostridia</taxon>
        <taxon>Eubacteriales</taxon>
        <taxon>Clostridiaceae</taxon>
        <taxon>Clostridium</taxon>
    </lineage>
</organism>